<accession>A0A9D1R6D4</accession>
<reference evidence="2" key="1">
    <citation type="journal article" date="2021" name="PeerJ">
        <title>Extensive microbial diversity within the chicken gut microbiome revealed by metagenomics and culture.</title>
        <authorList>
            <person name="Gilroy R."/>
            <person name="Ravi A."/>
            <person name="Getino M."/>
            <person name="Pursley I."/>
            <person name="Horton D.L."/>
            <person name="Alikhan N.F."/>
            <person name="Baker D."/>
            <person name="Gharbi K."/>
            <person name="Hall N."/>
            <person name="Watson M."/>
            <person name="Adriaenssens E.M."/>
            <person name="Foster-Nyarko E."/>
            <person name="Jarju S."/>
            <person name="Secka A."/>
            <person name="Antonio M."/>
            <person name="Oren A."/>
            <person name="Chaudhuri R.R."/>
            <person name="La Ragione R."/>
            <person name="Hildebrand F."/>
            <person name="Pallen M.J."/>
        </authorList>
    </citation>
    <scope>NUCLEOTIDE SEQUENCE</scope>
    <source>
        <strain evidence="2">CHK195-6426</strain>
    </source>
</reference>
<gene>
    <name evidence="2" type="ORF">H9742_07395</name>
</gene>
<evidence type="ECO:0000259" key="1">
    <source>
        <dbReference type="Pfam" id="PF14751"/>
    </source>
</evidence>
<feature type="domain" description="DUF4474" evidence="1">
    <location>
        <begin position="47"/>
        <end position="283"/>
    </location>
</feature>
<evidence type="ECO:0000313" key="2">
    <source>
        <dbReference type="EMBL" id="HIW81338.1"/>
    </source>
</evidence>
<dbReference type="Pfam" id="PF14751">
    <property type="entry name" value="DUF4474"/>
    <property type="match status" value="1"/>
</dbReference>
<evidence type="ECO:0000313" key="3">
    <source>
        <dbReference type="Proteomes" id="UP000824265"/>
    </source>
</evidence>
<organism evidence="2 3">
    <name type="scientific">Candidatus Acetatifactor stercoripullorum</name>
    <dbReference type="NCBI Taxonomy" id="2838414"/>
    <lineage>
        <taxon>Bacteria</taxon>
        <taxon>Bacillati</taxon>
        <taxon>Bacillota</taxon>
        <taxon>Clostridia</taxon>
        <taxon>Lachnospirales</taxon>
        <taxon>Lachnospiraceae</taxon>
        <taxon>Acetatifactor</taxon>
    </lineage>
</organism>
<dbReference type="EMBL" id="DXGH01000039">
    <property type="protein sequence ID" value="HIW81338.1"/>
    <property type="molecule type" value="Genomic_DNA"/>
</dbReference>
<protein>
    <submittedName>
        <fullName evidence="2">DUF4474 domain-containing protein</fullName>
    </submittedName>
</protein>
<reference evidence="2" key="2">
    <citation type="submission" date="2021-04" db="EMBL/GenBank/DDBJ databases">
        <authorList>
            <person name="Gilroy R."/>
        </authorList>
    </citation>
    <scope>NUCLEOTIDE SEQUENCE</scope>
    <source>
        <strain evidence="2">CHK195-6426</strain>
    </source>
</reference>
<dbReference type="Proteomes" id="UP000824265">
    <property type="component" value="Unassembled WGS sequence"/>
</dbReference>
<name>A0A9D1R6D4_9FIRM</name>
<comment type="caution">
    <text evidence="2">The sequence shown here is derived from an EMBL/GenBank/DDBJ whole genome shotgun (WGS) entry which is preliminary data.</text>
</comment>
<dbReference type="InterPro" id="IPR029322">
    <property type="entry name" value="DUF4474"/>
</dbReference>
<dbReference type="AlphaFoldDB" id="A0A9D1R6D4"/>
<sequence>MRYFYIGLGVLILLLLLLFLIFCLRRKWAEKKVCRMSTEEKSGKLCEALSVFGFCYNGCDDTVSSRMYCWQRQMGYCRFFDEAAPSMNMVFECEPVYFSYNKKRYLIEFWKGQYGCTTGAEIGIYVHRGYSSLPPEKLFYECASDEERLPMRFVLYRDGEVILRRSCIHWWLTGFVVGMFSRCSKLRMEIGIGFPDRQMCQAFYEGLRRNGYGPRDIRVEQTWVYFSFDNPKSSQPGLYSRRSLRRINRRNRRNCRRYLRLTRPFCSTLDRISYLALCFPLLYRTIIRMGVRCTPKKLCRCRKRHEKWRKRG</sequence>
<proteinExistence type="predicted"/>